<dbReference type="EC" id="3.4.11.-" evidence="10"/>
<gene>
    <name evidence="11" type="ordered locus">Arch_1448</name>
</gene>
<reference evidence="11 12" key="1">
    <citation type="journal article" date="2010" name="Stand. Genomic Sci.">
        <title>Complete genome sequence of Arcanobacterium haemolyticum type strain (11018).</title>
        <authorList>
            <person name="Yasawong M."/>
            <person name="Teshima H."/>
            <person name="Lapidus A."/>
            <person name="Nolan M."/>
            <person name="Lucas S."/>
            <person name="Glavina Del Rio T."/>
            <person name="Tice H."/>
            <person name="Cheng J."/>
            <person name="Bruce D."/>
            <person name="Detter C."/>
            <person name="Tapia R."/>
            <person name="Han C."/>
            <person name="Goodwin L."/>
            <person name="Pitluck S."/>
            <person name="Liolios K."/>
            <person name="Ivanova N."/>
            <person name="Mavromatis K."/>
            <person name="Mikhailova N."/>
            <person name="Pati A."/>
            <person name="Chen A."/>
            <person name="Palaniappan K."/>
            <person name="Land M."/>
            <person name="Hauser L."/>
            <person name="Chang Y."/>
            <person name="Jeffries C."/>
            <person name="Rohde M."/>
            <person name="Sikorski J."/>
            <person name="Pukall R."/>
            <person name="Goker M."/>
            <person name="Woyke T."/>
            <person name="Bristow J."/>
            <person name="Eisen J."/>
            <person name="Markowitz V."/>
            <person name="Hugenholtz P."/>
            <person name="Kyrpides N."/>
            <person name="Klenk H."/>
        </authorList>
    </citation>
    <scope>NUCLEOTIDE SEQUENCE [LARGE SCALE GENOMIC DNA]</scope>
    <source>
        <strain evidence="12">ATCC 9345 / DSM 20595 / CCUG 17215 / LMG 16163 / NBRC 15585 / NCTC 8452 / 11018</strain>
    </source>
</reference>
<evidence type="ECO:0000256" key="4">
    <source>
        <dbReference type="ARBA" id="ARBA00022670"/>
    </source>
</evidence>
<dbReference type="InterPro" id="IPR023358">
    <property type="entry name" value="Peptidase_M18_dom2"/>
</dbReference>
<dbReference type="OrthoDB" id="5288740at2"/>
<dbReference type="SUPFAM" id="SSF101821">
    <property type="entry name" value="Aminopeptidase/glucanase lid domain"/>
    <property type="match status" value="1"/>
</dbReference>
<dbReference type="PRINTS" id="PR00932">
    <property type="entry name" value="AMINO1PTASE"/>
</dbReference>
<keyword evidence="4 9" id="KW-0645">Protease</keyword>
<keyword evidence="6 9" id="KW-0378">Hydrolase</keyword>
<organism evidence="11 12">
    <name type="scientific">Arcanobacterium haemolyticum (strain ATCC 9345 / DSM 20595 / CCM 5947 / CCUG 17215 / LMG 16163 / NBRC 15585 / NCTC 8452 / 11018)</name>
    <dbReference type="NCBI Taxonomy" id="644284"/>
    <lineage>
        <taxon>Bacteria</taxon>
        <taxon>Bacillati</taxon>
        <taxon>Actinomycetota</taxon>
        <taxon>Actinomycetes</taxon>
        <taxon>Actinomycetales</taxon>
        <taxon>Actinomycetaceae</taxon>
        <taxon>Arcanobacterium</taxon>
    </lineage>
</organism>
<evidence type="ECO:0000256" key="8">
    <source>
        <dbReference type="ARBA" id="ARBA00023049"/>
    </source>
</evidence>
<keyword evidence="7 9" id="KW-0862">Zinc</keyword>
<dbReference type="SUPFAM" id="SSF53187">
    <property type="entry name" value="Zn-dependent exopeptidases"/>
    <property type="match status" value="1"/>
</dbReference>
<dbReference type="Pfam" id="PF02127">
    <property type="entry name" value="Peptidase_M18"/>
    <property type="match status" value="1"/>
</dbReference>
<comment type="cofactor">
    <cofactor evidence="1 10">
        <name>Zn(2+)</name>
        <dbReference type="ChEBI" id="CHEBI:29105"/>
    </cofactor>
</comment>
<dbReference type="PANTHER" id="PTHR28570:SF3">
    <property type="entry name" value="ASPARTYL AMINOPEPTIDASE"/>
    <property type="match status" value="1"/>
</dbReference>
<dbReference type="Gene3D" id="2.30.250.10">
    <property type="entry name" value="Aminopeptidase i, Domain 2"/>
    <property type="match status" value="1"/>
</dbReference>
<evidence type="ECO:0000256" key="9">
    <source>
        <dbReference type="RuleBase" id="RU004386"/>
    </source>
</evidence>
<dbReference type="Proteomes" id="UP000000376">
    <property type="component" value="Chromosome"/>
</dbReference>
<dbReference type="GO" id="GO:0004177">
    <property type="term" value="F:aminopeptidase activity"/>
    <property type="evidence" value="ECO:0007669"/>
    <property type="project" value="UniProtKB-KW"/>
</dbReference>
<keyword evidence="3 9" id="KW-0031">Aminopeptidase</keyword>
<dbReference type="AlphaFoldDB" id="D7BKH0"/>
<evidence type="ECO:0000256" key="6">
    <source>
        <dbReference type="ARBA" id="ARBA00022801"/>
    </source>
</evidence>
<dbReference type="NCBIfam" id="NF002759">
    <property type="entry name" value="PRK02813.1"/>
    <property type="match status" value="1"/>
</dbReference>
<dbReference type="PANTHER" id="PTHR28570">
    <property type="entry name" value="ASPARTYL AMINOPEPTIDASE"/>
    <property type="match status" value="1"/>
</dbReference>
<dbReference type="eggNOG" id="COG1362">
    <property type="taxonomic scope" value="Bacteria"/>
</dbReference>
<evidence type="ECO:0000256" key="1">
    <source>
        <dbReference type="ARBA" id="ARBA00001947"/>
    </source>
</evidence>
<evidence type="ECO:0000313" key="11">
    <source>
        <dbReference type="EMBL" id="ADH93150.1"/>
    </source>
</evidence>
<dbReference type="GO" id="GO:0008237">
    <property type="term" value="F:metallopeptidase activity"/>
    <property type="evidence" value="ECO:0007669"/>
    <property type="project" value="UniProtKB-KW"/>
</dbReference>
<dbReference type="EMBL" id="CP002045">
    <property type="protein sequence ID" value="ADH93150.1"/>
    <property type="molecule type" value="Genomic_DNA"/>
</dbReference>
<evidence type="ECO:0000256" key="5">
    <source>
        <dbReference type="ARBA" id="ARBA00022723"/>
    </source>
</evidence>
<keyword evidence="12" id="KW-1185">Reference proteome</keyword>
<keyword evidence="5 9" id="KW-0479">Metal-binding</keyword>
<evidence type="ECO:0000256" key="10">
    <source>
        <dbReference type="RuleBase" id="RU004387"/>
    </source>
</evidence>
<dbReference type="GO" id="GO:0008270">
    <property type="term" value="F:zinc ion binding"/>
    <property type="evidence" value="ECO:0007669"/>
    <property type="project" value="InterPro"/>
</dbReference>
<dbReference type="InterPro" id="IPR001948">
    <property type="entry name" value="Peptidase_M18"/>
</dbReference>
<dbReference type="KEGG" id="ahe:Arch_1448"/>
<dbReference type="HOGENOM" id="CLU_019532_2_0_11"/>
<evidence type="ECO:0000313" key="12">
    <source>
        <dbReference type="Proteomes" id="UP000000376"/>
    </source>
</evidence>
<protein>
    <recommendedName>
        <fullName evidence="10">M18 family aminopeptidase</fullName>
        <ecNumber evidence="10">3.4.11.-</ecNumber>
    </recommendedName>
</protein>
<dbReference type="GO" id="GO:0006508">
    <property type="term" value="P:proteolysis"/>
    <property type="evidence" value="ECO:0007669"/>
    <property type="project" value="UniProtKB-KW"/>
</dbReference>
<evidence type="ECO:0000256" key="2">
    <source>
        <dbReference type="ARBA" id="ARBA00008290"/>
    </source>
</evidence>
<comment type="similarity">
    <text evidence="2 9">Belongs to the peptidase M18 family.</text>
</comment>
<dbReference type="GO" id="GO:0005737">
    <property type="term" value="C:cytoplasm"/>
    <property type="evidence" value="ECO:0007669"/>
    <property type="project" value="UniProtKB-ARBA"/>
</dbReference>
<name>D7BKH0_ARCHD</name>
<evidence type="ECO:0000256" key="3">
    <source>
        <dbReference type="ARBA" id="ARBA00022438"/>
    </source>
</evidence>
<proteinExistence type="inferred from homology"/>
<dbReference type="Gene3D" id="3.40.630.10">
    <property type="entry name" value="Zn peptidases"/>
    <property type="match status" value="1"/>
</dbReference>
<sequence>MSYLDTFTPRSYAQAFGDFITESPTSYHAAENVARRLQDAGFTRTEQTDEWPDTRRGVMVISGAVIAWQLPETFTPQTGARIIGSHTDSPTFKLKPEAHTATEGYSHVNVEVYGGPLLNSWLNRDLGIAGQIVTISGERHLVKTDALMTIPQLAPHLDRSQNDDLKLSRQKDYHPIWSCNEASVMDKICAQAGIDPATVAGTDLYAYDTAPYQIYGGKDGEDFFCAGRQDNLTSVFASLEAFVAVAGNAEVDAHGQDVLIFVAFDHEEVGSGTPTGASGPILESTLRRIVDSSPMAGDEGYWRFIANSSCISADAGHAVNPNQIAKHDPAHHPVLGGGPLLKLNSQQRYATDAIGSAAWLRAAHVADVSTQEFVSNNDMPCGTTIGPLTATRFGMTTVDVGVAMLSMHSVREITNPADVLAMARILEAYWMGA</sequence>
<keyword evidence="8 9" id="KW-0482">Metalloprotease</keyword>
<dbReference type="RefSeq" id="WP_013170640.1">
    <property type="nucleotide sequence ID" value="NC_014218.1"/>
</dbReference>
<accession>D7BKH0</accession>
<evidence type="ECO:0000256" key="7">
    <source>
        <dbReference type="ARBA" id="ARBA00022833"/>
    </source>
</evidence>
<dbReference type="STRING" id="644284.Arch_1448"/>